<keyword evidence="2" id="KW-1185">Reference proteome</keyword>
<organism evidence="1 2">
    <name type="scientific">Cucurbitaria berberidis CBS 394.84</name>
    <dbReference type="NCBI Taxonomy" id="1168544"/>
    <lineage>
        <taxon>Eukaryota</taxon>
        <taxon>Fungi</taxon>
        <taxon>Dikarya</taxon>
        <taxon>Ascomycota</taxon>
        <taxon>Pezizomycotina</taxon>
        <taxon>Dothideomycetes</taxon>
        <taxon>Pleosporomycetidae</taxon>
        <taxon>Pleosporales</taxon>
        <taxon>Pleosporineae</taxon>
        <taxon>Cucurbitariaceae</taxon>
        <taxon>Cucurbitaria</taxon>
    </lineage>
</organism>
<feature type="non-terminal residue" evidence="1">
    <location>
        <position position="194"/>
    </location>
</feature>
<dbReference type="RefSeq" id="XP_040789100.1">
    <property type="nucleotide sequence ID" value="XM_040927510.1"/>
</dbReference>
<comment type="caution">
    <text evidence="1">The sequence shown here is derived from an EMBL/GenBank/DDBJ whole genome shotgun (WGS) entry which is preliminary data.</text>
</comment>
<dbReference type="PANTHER" id="PTHR42085:SF2">
    <property type="entry name" value="F-BOX DOMAIN-CONTAINING PROTEIN"/>
    <property type="match status" value="1"/>
</dbReference>
<dbReference type="PANTHER" id="PTHR42085">
    <property type="entry name" value="F-BOX DOMAIN-CONTAINING PROTEIN"/>
    <property type="match status" value="1"/>
</dbReference>
<dbReference type="OrthoDB" id="3779631at2759"/>
<dbReference type="EMBL" id="ML976616">
    <property type="protein sequence ID" value="KAF1846537.1"/>
    <property type="molecule type" value="Genomic_DNA"/>
</dbReference>
<protein>
    <submittedName>
        <fullName evidence="1">Uncharacterized protein</fullName>
    </submittedName>
</protein>
<reference evidence="1" key="1">
    <citation type="submission" date="2020-01" db="EMBL/GenBank/DDBJ databases">
        <authorList>
            <consortium name="DOE Joint Genome Institute"/>
            <person name="Haridas S."/>
            <person name="Albert R."/>
            <person name="Binder M."/>
            <person name="Bloem J."/>
            <person name="Labutti K."/>
            <person name="Salamov A."/>
            <person name="Andreopoulos B."/>
            <person name="Baker S.E."/>
            <person name="Barry K."/>
            <person name="Bills G."/>
            <person name="Bluhm B.H."/>
            <person name="Cannon C."/>
            <person name="Castanera R."/>
            <person name="Culley D.E."/>
            <person name="Daum C."/>
            <person name="Ezra D."/>
            <person name="Gonzalez J.B."/>
            <person name="Henrissat B."/>
            <person name="Kuo A."/>
            <person name="Liang C."/>
            <person name="Lipzen A."/>
            <person name="Lutzoni F."/>
            <person name="Magnuson J."/>
            <person name="Mondo S."/>
            <person name="Nolan M."/>
            <person name="Ohm R."/>
            <person name="Pangilinan J."/>
            <person name="Park H.-J."/>
            <person name="Ramirez L."/>
            <person name="Alfaro M."/>
            <person name="Sun H."/>
            <person name="Tritt A."/>
            <person name="Yoshinaga Y."/>
            <person name="Zwiers L.-H."/>
            <person name="Turgeon B.G."/>
            <person name="Goodwin S.B."/>
            <person name="Spatafora J.W."/>
            <person name="Crous P.W."/>
            <person name="Grigoriev I.V."/>
        </authorList>
    </citation>
    <scope>NUCLEOTIDE SEQUENCE</scope>
    <source>
        <strain evidence="1">CBS 394.84</strain>
    </source>
</reference>
<name>A0A9P4GJQ8_9PLEO</name>
<evidence type="ECO:0000313" key="2">
    <source>
        <dbReference type="Proteomes" id="UP000800039"/>
    </source>
</evidence>
<sequence length="194" mass="22661">LAPEIRNNIYRLLLRNSLPFFIEPALQKVGTFKLYEVIDKTFHNIIATLQALSYVSHELRQEARIYFYSVNSFAVLCYGYEYLPVLVRWLESLGSECRAMLKRVKLYGSMWYQPSLPLTQRLHDLLRERSNVQHLTLQHGIRHFCESDLSGLNAYFNYTGSEPHDSPLPEVDVSLWTQTIADMSKLQSFELQLI</sequence>
<dbReference type="InterPro" id="IPR038883">
    <property type="entry name" value="AN11006-like"/>
</dbReference>
<evidence type="ECO:0000313" key="1">
    <source>
        <dbReference type="EMBL" id="KAF1846537.1"/>
    </source>
</evidence>
<accession>A0A9P4GJQ8</accession>
<dbReference type="GeneID" id="63844763"/>
<dbReference type="Proteomes" id="UP000800039">
    <property type="component" value="Unassembled WGS sequence"/>
</dbReference>
<feature type="non-terminal residue" evidence="1">
    <location>
        <position position="1"/>
    </location>
</feature>
<gene>
    <name evidence="1" type="ORF">K460DRAFT_266505</name>
</gene>
<dbReference type="AlphaFoldDB" id="A0A9P4GJQ8"/>
<proteinExistence type="predicted"/>